<reference evidence="5" key="1">
    <citation type="journal article" date="2019" name="Int. J. Syst. Evol. Microbiol.">
        <title>The Global Catalogue of Microorganisms (GCM) 10K type strain sequencing project: providing services to taxonomists for standard genome sequencing and annotation.</title>
        <authorList>
            <consortium name="The Broad Institute Genomics Platform"/>
            <consortium name="The Broad Institute Genome Sequencing Center for Infectious Disease"/>
            <person name="Wu L."/>
            <person name="Ma J."/>
        </authorList>
    </citation>
    <scope>NUCLEOTIDE SEQUENCE [LARGE SCALE GENOMIC DNA]</scope>
    <source>
        <strain evidence="5">JCM 17326</strain>
    </source>
</reference>
<dbReference type="InterPro" id="IPR056796">
    <property type="entry name" value="FdhE_C"/>
</dbReference>
<evidence type="ECO:0000313" key="5">
    <source>
        <dbReference type="Proteomes" id="UP001500630"/>
    </source>
</evidence>
<dbReference type="InterPro" id="IPR024064">
    <property type="entry name" value="FdhE-like_sf"/>
</dbReference>
<evidence type="ECO:0000256" key="2">
    <source>
        <dbReference type="SAM" id="MobiDB-lite"/>
    </source>
</evidence>
<accession>A0ABP6VIF6</accession>
<comment type="caution">
    <text evidence="4">The sequence shown here is derived from an EMBL/GenBank/DDBJ whole genome shotgun (WGS) entry which is preliminary data.</text>
</comment>
<organism evidence="4 5">
    <name type="scientific">Nonomuraea rosea</name>
    <dbReference type="NCBI Taxonomy" id="638574"/>
    <lineage>
        <taxon>Bacteria</taxon>
        <taxon>Bacillati</taxon>
        <taxon>Actinomycetota</taxon>
        <taxon>Actinomycetes</taxon>
        <taxon>Streptosporangiales</taxon>
        <taxon>Streptosporangiaceae</taxon>
        <taxon>Nonomuraea</taxon>
    </lineage>
</organism>
<dbReference type="PANTHER" id="PTHR37689">
    <property type="entry name" value="PROTEIN FDHE"/>
    <property type="match status" value="1"/>
</dbReference>
<proteinExistence type="predicted"/>
<keyword evidence="1" id="KW-0963">Cytoplasm</keyword>
<feature type="region of interest" description="Disordered" evidence="2">
    <location>
        <begin position="83"/>
        <end position="106"/>
    </location>
</feature>
<protein>
    <recommendedName>
        <fullName evidence="3">FdhE C-terminal domain-containing protein</fullName>
    </recommendedName>
</protein>
<feature type="domain" description="FdhE C-terminal" evidence="3">
    <location>
        <begin position="270"/>
        <end position="323"/>
    </location>
</feature>
<dbReference type="SUPFAM" id="SSF144020">
    <property type="entry name" value="FdhE-like"/>
    <property type="match status" value="2"/>
</dbReference>
<evidence type="ECO:0000313" key="4">
    <source>
        <dbReference type="EMBL" id="GAA3534405.1"/>
    </source>
</evidence>
<feature type="compositionally biased region" description="Gly residues" evidence="2">
    <location>
        <begin position="87"/>
        <end position="101"/>
    </location>
</feature>
<evidence type="ECO:0000256" key="1">
    <source>
        <dbReference type="ARBA" id="ARBA00022490"/>
    </source>
</evidence>
<keyword evidence="5" id="KW-1185">Reference proteome</keyword>
<dbReference type="EMBL" id="BAABDQ010000002">
    <property type="protein sequence ID" value="GAA3534405.1"/>
    <property type="molecule type" value="Genomic_DNA"/>
</dbReference>
<dbReference type="RefSeq" id="WP_345559535.1">
    <property type="nucleotide sequence ID" value="NZ_BAABDQ010000002.1"/>
</dbReference>
<gene>
    <name evidence="4" type="ORF">GCM10022419_012290</name>
</gene>
<evidence type="ECO:0000259" key="3">
    <source>
        <dbReference type="Pfam" id="PF24860"/>
    </source>
</evidence>
<sequence>MYARERTRAVALRARYPHAAEVLGLYLALVEVWESAADDVPEEGAVGWARRHVLHRVAEATLANGPPLLAAAVTTAFGLSATTGATTGTGTGATAGAGTGAGMSPSPDDGVDELLAAWLAGDELTPVERYLARATLRVIPPPAAGVQARAVATPDVPPGVAKLGRCPACGGPPQLSYRAAIDDPLVSGRRMLVCAKCGYEWNFSATTCPNCGETGKRTVYAEARAGPQVGRAGPHDSHLAPHRPHPGPHLGSGTGPVDRELVGQALLFPHLRAESCHTCRRYLIDVDLGRDPRAVPEVDELVAVPIDLHMAEQGYTKITPNLMGF</sequence>
<dbReference type="Proteomes" id="UP001500630">
    <property type="component" value="Unassembled WGS sequence"/>
</dbReference>
<name>A0ABP6VIF6_9ACTN</name>
<dbReference type="Gene3D" id="3.90.1670.10">
    <property type="entry name" value="FdhE-like domain"/>
    <property type="match status" value="1"/>
</dbReference>
<dbReference type="Pfam" id="PF24860">
    <property type="entry name" value="FdhE_C"/>
    <property type="match status" value="1"/>
</dbReference>
<dbReference type="InterPro" id="IPR006452">
    <property type="entry name" value="Formate_DH_accessory"/>
</dbReference>
<dbReference type="PANTHER" id="PTHR37689:SF1">
    <property type="entry name" value="PROTEIN FDHE"/>
    <property type="match status" value="1"/>
</dbReference>
<feature type="region of interest" description="Disordered" evidence="2">
    <location>
        <begin position="229"/>
        <end position="255"/>
    </location>
</feature>